<organism evidence="6 7">
    <name type="scientific">Embleya hyalina</name>
    <dbReference type="NCBI Taxonomy" id="516124"/>
    <lineage>
        <taxon>Bacteria</taxon>
        <taxon>Bacillati</taxon>
        <taxon>Actinomycetota</taxon>
        <taxon>Actinomycetes</taxon>
        <taxon>Kitasatosporales</taxon>
        <taxon>Streptomycetaceae</taxon>
        <taxon>Embleya</taxon>
    </lineage>
</organism>
<dbReference type="SUPFAM" id="SSF56349">
    <property type="entry name" value="DNA breaking-rejoining enzymes"/>
    <property type="match status" value="1"/>
</dbReference>
<evidence type="ECO:0000313" key="6">
    <source>
        <dbReference type="EMBL" id="GCD94460.1"/>
    </source>
</evidence>
<dbReference type="GO" id="GO:0003677">
    <property type="term" value="F:DNA binding"/>
    <property type="evidence" value="ECO:0007669"/>
    <property type="project" value="UniProtKB-UniRule"/>
</dbReference>
<dbReference type="Gene3D" id="1.10.150.130">
    <property type="match status" value="1"/>
</dbReference>
<protein>
    <submittedName>
        <fullName evidence="6">Integrase</fullName>
    </submittedName>
</protein>
<evidence type="ECO:0000259" key="4">
    <source>
        <dbReference type="PROSITE" id="PS51898"/>
    </source>
</evidence>
<dbReference type="Gene3D" id="1.10.443.10">
    <property type="entry name" value="Intergrase catalytic core"/>
    <property type="match status" value="1"/>
</dbReference>
<keyword evidence="2" id="KW-0233">DNA recombination</keyword>
<dbReference type="InterPro" id="IPR010998">
    <property type="entry name" value="Integrase_recombinase_N"/>
</dbReference>
<keyword evidence="7" id="KW-1185">Reference proteome</keyword>
<dbReference type="EMBL" id="BIFH01000015">
    <property type="protein sequence ID" value="GCD94460.1"/>
    <property type="molecule type" value="Genomic_DNA"/>
</dbReference>
<evidence type="ECO:0000256" key="2">
    <source>
        <dbReference type="ARBA" id="ARBA00023172"/>
    </source>
</evidence>
<dbReference type="InterPro" id="IPR002104">
    <property type="entry name" value="Integrase_catalytic"/>
</dbReference>
<accession>A0A401YIM9</accession>
<sequence length="203" mass="21880">MPTFGKAAIPAIKEADVRRWRATRLEGGLGVSTTAKAYRLMRAIMNTAVDDGLIRRNPCRIKGGGDEKAPERPILTLEQVFTLADGVGPRYRALVLLAAFGSLRWGELAALRRDHVDLDAGTIRIDVSAIEMSNGERITGPPKSAAGKRTVTIPAPILLDPRRHVEWFAEKEDDGLLFVGPKGAALRRCTSPGCGDAEPVTSA</sequence>
<dbReference type="Proteomes" id="UP000286931">
    <property type="component" value="Unassembled WGS sequence"/>
</dbReference>
<dbReference type="PROSITE" id="PS51900">
    <property type="entry name" value="CB"/>
    <property type="match status" value="1"/>
</dbReference>
<evidence type="ECO:0000313" key="7">
    <source>
        <dbReference type="Proteomes" id="UP000286931"/>
    </source>
</evidence>
<dbReference type="InterPro" id="IPR013762">
    <property type="entry name" value="Integrase-like_cat_sf"/>
</dbReference>
<keyword evidence="1 3" id="KW-0238">DNA-binding</keyword>
<dbReference type="RefSeq" id="WP_307721536.1">
    <property type="nucleotide sequence ID" value="NZ_BIFH01000015.1"/>
</dbReference>
<dbReference type="GO" id="GO:0015074">
    <property type="term" value="P:DNA integration"/>
    <property type="evidence" value="ECO:0007669"/>
    <property type="project" value="InterPro"/>
</dbReference>
<feature type="domain" description="Tyr recombinase" evidence="4">
    <location>
        <begin position="70"/>
        <end position="203"/>
    </location>
</feature>
<dbReference type="InterPro" id="IPR011010">
    <property type="entry name" value="DNA_brk_join_enz"/>
</dbReference>
<gene>
    <name evidence="6" type="ORF">EHYA_02129</name>
</gene>
<evidence type="ECO:0000256" key="3">
    <source>
        <dbReference type="PROSITE-ProRule" id="PRU01248"/>
    </source>
</evidence>
<evidence type="ECO:0000256" key="1">
    <source>
        <dbReference type="ARBA" id="ARBA00023125"/>
    </source>
</evidence>
<dbReference type="InterPro" id="IPR044068">
    <property type="entry name" value="CB"/>
</dbReference>
<evidence type="ECO:0000259" key="5">
    <source>
        <dbReference type="PROSITE" id="PS51900"/>
    </source>
</evidence>
<dbReference type="AlphaFoldDB" id="A0A401YIM9"/>
<dbReference type="GO" id="GO:0006310">
    <property type="term" value="P:DNA recombination"/>
    <property type="evidence" value="ECO:0007669"/>
    <property type="project" value="UniProtKB-KW"/>
</dbReference>
<reference evidence="6 7" key="1">
    <citation type="submission" date="2018-12" db="EMBL/GenBank/DDBJ databases">
        <title>Draft genome sequence of Embleya hyalina NBRC 13850T.</title>
        <authorList>
            <person name="Komaki H."/>
            <person name="Hosoyama A."/>
            <person name="Kimura A."/>
            <person name="Ichikawa N."/>
            <person name="Tamura T."/>
        </authorList>
    </citation>
    <scope>NUCLEOTIDE SEQUENCE [LARGE SCALE GENOMIC DNA]</scope>
    <source>
        <strain evidence="6 7">NBRC 13850</strain>
    </source>
</reference>
<feature type="domain" description="Core-binding (CB)" evidence="5">
    <location>
        <begin position="1"/>
        <end position="49"/>
    </location>
</feature>
<dbReference type="PROSITE" id="PS51898">
    <property type="entry name" value="TYR_RECOMBINASE"/>
    <property type="match status" value="1"/>
</dbReference>
<comment type="caution">
    <text evidence="6">The sequence shown here is derived from an EMBL/GenBank/DDBJ whole genome shotgun (WGS) entry which is preliminary data.</text>
</comment>
<name>A0A401YIM9_9ACTN</name>
<proteinExistence type="predicted"/>